<feature type="transmembrane region" description="Helical" evidence="16">
    <location>
        <begin position="281"/>
        <end position="300"/>
    </location>
</feature>
<dbReference type="EMBL" id="JX564855">
    <property type="protein sequence ID" value="AGN71059.1"/>
    <property type="molecule type" value="Genomic_DNA"/>
</dbReference>
<evidence type="ECO:0000256" key="5">
    <source>
        <dbReference type="ARBA" id="ARBA00022448"/>
    </source>
</evidence>
<keyword evidence="9 16" id="KW-0249">Electron transport</keyword>
<comment type="function">
    <text evidence="16">Core subunit of the mitochondrial membrane respiratory chain NADH dehydrogenase (Complex I) which catalyzes electron transfer from NADH through the respiratory chain, using ubiquinone as an electron acceptor. Essential for the catalytic activity and assembly of complex I.</text>
</comment>
<evidence type="ECO:0000256" key="9">
    <source>
        <dbReference type="ARBA" id="ARBA00022982"/>
    </source>
</evidence>
<keyword evidence="7 16" id="KW-0812">Transmembrane</keyword>
<proteinExistence type="inferred from homology"/>
<keyword evidence="6 16" id="KW-0679">Respiratory chain</keyword>
<evidence type="ECO:0000256" key="4">
    <source>
        <dbReference type="ARBA" id="ARBA00021006"/>
    </source>
</evidence>
<feature type="transmembrane region" description="Helical" evidence="16">
    <location>
        <begin position="114"/>
        <end position="134"/>
    </location>
</feature>
<keyword evidence="10 16" id="KW-1133">Transmembrane helix</keyword>
<geneLocation type="mitochondrion" evidence="19"/>
<dbReference type="Pfam" id="PF01059">
    <property type="entry name" value="Oxidored_q5_N"/>
    <property type="match status" value="1"/>
</dbReference>
<dbReference type="GO" id="GO:0003954">
    <property type="term" value="F:NADH dehydrogenase activity"/>
    <property type="evidence" value="ECO:0007669"/>
    <property type="project" value="TreeGrafter"/>
</dbReference>
<evidence type="ECO:0000313" key="19">
    <source>
        <dbReference type="EMBL" id="AGN71059.1"/>
    </source>
</evidence>
<feature type="transmembrane region" description="Helical" evidence="16">
    <location>
        <begin position="146"/>
        <end position="166"/>
    </location>
</feature>
<accession>S4V0F7</accession>
<comment type="subcellular location">
    <subcellularLocation>
        <location evidence="1 16">Mitochondrion membrane</location>
        <topology evidence="1 16">Multi-pass membrane protein</topology>
    </subcellularLocation>
</comment>
<feature type="transmembrane region" description="Helical" evidence="16">
    <location>
        <begin position="344"/>
        <end position="365"/>
    </location>
</feature>
<feature type="domain" description="NADH:ubiquinone oxidoreductase chain 4 N-terminal" evidence="18">
    <location>
        <begin position="1"/>
        <end position="105"/>
    </location>
</feature>
<evidence type="ECO:0000256" key="11">
    <source>
        <dbReference type="ARBA" id="ARBA00023027"/>
    </source>
</evidence>
<dbReference type="InterPro" id="IPR001750">
    <property type="entry name" value="ND/Mrp_TM"/>
</dbReference>
<keyword evidence="11 16" id="KW-0520">NAD</keyword>
<evidence type="ECO:0000256" key="8">
    <source>
        <dbReference type="ARBA" id="ARBA00022967"/>
    </source>
</evidence>
<dbReference type="GO" id="GO:0008137">
    <property type="term" value="F:NADH dehydrogenase (ubiquinone) activity"/>
    <property type="evidence" value="ECO:0007669"/>
    <property type="project" value="UniProtKB-UniRule"/>
</dbReference>
<dbReference type="InterPro" id="IPR003918">
    <property type="entry name" value="NADH_UbQ_OxRdtase"/>
</dbReference>
<evidence type="ECO:0000256" key="14">
    <source>
        <dbReference type="ARBA" id="ARBA00023136"/>
    </source>
</evidence>
<evidence type="ECO:0000256" key="10">
    <source>
        <dbReference type="ARBA" id="ARBA00022989"/>
    </source>
</evidence>
<evidence type="ECO:0000256" key="2">
    <source>
        <dbReference type="ARBA" id="ARBA00009025"/>
    </source>
</evidence>
<name>S4V0F7_9NEOB</name>
<dbReference type="GO" id="GO:0031966">
    <property type="term" value="C:mitochondrial membrane"/>
    <property type="evidence" value="ECO:0007669"/>
    <property type="project" value="UniProtKB-SubCell"/>
</dbReference>
<dbReference type="Pfam" id="PF00361">
    <property type="entry name" value="Proton_antipo_M"/>
    <property type="match status" value="1"/>
</dbReference>
<dbReference type="InterPro" id="IPR010227">
    <property type="entry name" value="NADH_Q_OxRdtase_chainM/4"/>
</dbReference>
<evidence type="ECO:0000256" key="6">
    <source>
        <dbReference type="ARBA" id="ARBA00022660"/>
    </source>
</evidence>
<reference evidence="19" key="1">
    <citation type="journal article" date="2013" name="Mol. Biol. Evol.">
        <title>Efficient Sequencing of Anuran mtDNAs and a Mitogenomic Exploration of the Phylogeny and Evolution of Frogs.</title>
        <authorList>
            <person name="Zhang P."/>
            <person name="Liang D."/>
            <person name="Mao R.L."/>
            <person name="Hillis D.M."/>
            <person name="Wake D.B."/>
            <person name="Cannatella D.C."/>
        </authorList>
    </citation>
    <scope>NUCLEOTIDE SEQUENCE</scope>
</reference>
<keyword evidence="12 16" id="KW-0830">Ubiquinone</keyword>
<evidence type="ECO:0000256" key="3">
    <source>
        <dbReference type="ARBA" id="ARBA00012944"/>
    </source>
</evidence>
<feature type="transmembrane region" description="Helical" evidence="16">
    <location>
        <begin position="191"/>
        <end position="213"/>
    </location>
</feature>
<keyword evidence="14 16" id="KW-0472">Membrane</keyword>
<feature type="transmembrane region" description="Helical" evidence="16">
    <location>
        <begin position="21"/>
        <end position="43"/>
    </location>
</feature>
<gene>
    <name evidence="19" type="primary">ND4</name>
</gene>
<dbReference type="GO" id="GO:0015990">
    <property type="term" value="P:electron transport coupled proton transport"/>
    <property type="evidence" value="ECO:0007669"/>
    <property type="project" value="TreeGrafter"/>
</dbReference>
<evidence type="ECO:0000259" key="18">
    <source>
        <dbReference type="Pfam" id="PF01059"/>
    </source>
</evidence>
<feature type="transmembrane region" description="Helical" evidence="16">
    <location>
        <begin position="220"/>
        <end position="243"/>
    </location>
</feature>
<protein>
    <recommendedName>
        <fullName evidence="4 16">NADH-ubiquinone oxidoreductase chain 4</fullName>
        <ecNumber evidence="3 16">7.1.1.2</ecNumber>
    </recommendedName>
</protein>
<sequence length="453" mass="51697">MLTLTLWLSFLPLSFIYPKHLLWPCSIAHGMFIFLSSLFWLFFQQSLISTELILIDNLSAPLAVLNCCLFPLTLLASQNKMMNQPIFRQRIYIFVLSMLQVTTLLAFITTNLLLFFIFFEASLIPTLIVITRWGMQEQRLLAATYLMLYTSLGAAPLLIFLMTFYAEMGTLSPQLIFTNSNKFLFTPHSDLFWTACNLAFLIKLPMFGLHLWLPKAHVEAPIAGSMILAGTLLKLGGYGLLRFSILFPEFPPDKVFILLLIAVFGILVTATLCLRQTDLKSLIAMSSVSHMNLVIVATFIQTTWSYTGAVMMMIVHGLTSSALFTLANMLYVRTNTRTMTLLHGMVLLTPLATTWWLIILLFNMALPPSINFFSEIIILIALYQWSPLAFVFISMNLLLTTTYTLYVFWSTQRGPFPKYLKSYQPTHIQEHILLFLHVLPLTLFVFNPHLFTM</sequence>
<keyword evidence="5 16" id="KW-0813">Transport</keyword>
<evidence type="ECO:0000259" key="17">
    <source>
        <dbReference type="Pfam" id="PF00361"/>
    </source>
</evidence>
<dbReference type="AlphaFoldDB" id="S4V0F7"/>
<evidence type="ECO:0000256" key="12">
    <source>
        <dbReference type="ARBA" id="ARBA00023075"/>
    </source>
</evidence>
<dbReference type="PANTHER" id="PTHR43507">
    <property type="entry name" value="NADH-UBIQUINONE OXIDOREDUCTASE CHAIN 4"/>
    <property type="match status" value="1"/>
</dbReference>
<evidence type="ECO:0000256" key="16">
    <source>
        <dbReference type="RuleBase" id="RU003297"/>
    </source>
</evidence>
<dbReference type="GO" id="GO:0048039">
    <property type="term" value="F:ubiquinone binding"/>
    <property type="evidence" value="ECO:0007669"/>
    <property type="project" value="TreeGrafter"/>
</dbReference>
<keyword evidence="8" id="KW-1278">Translocase</keyword>
<organism evidence="19">
    <name type="scientific">Callulina kreffti</name>
    <name type="common">Krefft's secret frog</name>
    <dbReference type="NCBI Taxonomy" id="248777"/>
    <lineage>
        <taxon>Eukaryota</taxon>
        <taxon>Metazoa</taxon>
        <taxon>Chordata</taxon>
        <taxon>Craniata</taxon>
        <taxon>Vertebrata</taxon>
        <taxon>Euteleostomi</taxon>
        <taxon>Amphibia</taxon>
        <taxon>Batrachia</taxon>
        <taxon>Anura</taxon>
        <taxon>Neobatrachia</taxon>
        <taxon>Microhyloidea</taxon>
        <taxon>Brevicipitidae</taxon>
        <taxon>Callulina</taxon>
    </lineage>
</organism>
<dbReference type="GO" id="GO:0042773">
    <property type="term" value="P:ATP synthesis coupled electron transport"/>
    <property type="evidence" value="ECO:0007669"/>
    <property type="project" value="InterPro"/>
</dbReference>
<feature type="domain" description="NADH:quinone oxidoreductase/Mrp antiporter transmembrane" evidence="17">
    <location>
        <begin position="110"/>
        <end position="399"/>
    </location>
</feature>
<feature type="transmembrane region" description="Helical" evidence="16">
    <location>
        <begin position="385"/>
        <end position="411"/>
    </location>
</feature>
<dbReference type="NCBIfam" id="TIGR01972">
    <property type="entry name" value="NDH_I_M"/>
    <property type="match status" value="1"/>
</dbReference>
<evidence type="ECO:0000256" key="1">
    <source>
        <dbReference type="ARBA" id="ARBA00004225"/>
    </source>
</evidence>
<dbReference type="PANTHER" id="PTHR43507:SF20">
    <property type="entry name" value="NADH-UBIQUINONE OXIDOREDUCTASE CHAIN 4"/>
    <property type="match status" value="1"/>
</dbReference>
<dbReference type="PRINTS" id="PR01437">
    <property type="entry name" value="NUOXDRDTASE4"/>
</dbReference>
<feature type="transmembrane region" description="Helical" evidence="16">
    <location>
        <begin position="255"/>
        <end position="274"/>
    </location>
</feature>
<comment type="catalytic activity">
    <reaction evidence="15 16">
        <text>a ubiquinone + NADH + 5 H(+)(in) = a ubiquinol + NAD(+) + 4 H(+)(out)</text>
        <dbReference type="Rhea" id="RHEA:29091"/>
        <dbReference type="Rhea" id="RHEA-COMP:9565"/>
        <dbReference type="Rhea" id="RHEA-COMP:9566"/>
        <dbReference type="ChEBI" id="CHEBI:15378"/>
        <dbReference type="ChEBI" id="CHEBI:16389"/>
        <dbReference type="ChEBI" id="CHEBI:17976"/>
        <dbReference type="ChEBI" id="CHEBI:57540"/>
        <dbReference type="ChEBI" id="CHEBI:57945"/>
        <dbReference type="EC" id="7.1.1.2"/>
    </reaction>
</comment>
<evidence type="ECO:0000256" key="7">
    <source>
        <dbReference type="ARBA" id="ARBA00022692"/>
    </source>
</evidence>
<feature type="transmembrane region" description="Helical" evidence="16">
    <location>
        <begin position="306"/>
        <end position="332"/>
    </location>
</feature>
<keyword evidence="13 16" id="KW-0496">Mitochondrion</keyword>
<comment type="similarity">
    <text evidence="2 16">Belongs to the complex I subunit 4 family.</text>
</comment>
<evidence type="ECO:0000256" key="13">
    <source>
        <dbReference type="ARBA" id="ARBA00023128"/>
    </source>
</evidence>
<feature type="transmembrane region" description="Helical" evidence="16">
    <location>
        <begin position="89"/>
        <end position="108"/>
    </location>
</feature>
<dbReference type="EC" id="7.1.1.2" evidence="3 16"/>
<dbReference type="InterPro" id="IPR000260">
    <property type="entry name" value="NADH4_N"/>
</dbReference>
<feature type="transmembrane region" description="Helical" evidence="16">
    <location>
        <begin position="432"/>
        <end position="451"/>
    </location>
</feature>
<evidence type="ECO:0000256" key="15">
    <source>
        <dbReference type="ARBA" id="ARBA00049551"/>
    </source>
</evidence>